<dbReference type="FunFam" id="3.40.50.300:FF:000012">
    <property type="entry name" value="Transitional endoplasmic reticulum ATPase"/>
    <property type="match status" value="1"/>
</dbReference>
<dbReference type="PANTHER" id="PTHR23077:SF117">
    <property type="entry name" value="AAA+ ATPASE DOMAIN-CONTAINING PROTEIN"/>
    <property type="match status" value="1"/>
</dbReference>
<keyword evidence="2 3" id="KW-0067">ATP-binding</keyword>
<dbReference type="FunFam" id="3.40.50.300:FF:001107">
    <property type="entry name" value="Cell division control protein 48-B-like protein"/>
    <property type="match status" value="1"/>
</dbReference>
<sequence length="622" mass="64930">MHSANTRLAEQLDTLSLEPSASHAQHHAADKSFADTPFASRADRADSNSHAASSGRAGAGVPQATAAGGSRAEHKVAGLTQALAALRELIGWPLMYADEATAIGVCWPRGLLLHGPPGCGKTLLVRSVAQEFGALVHSVSAASIFGAYTGESEQRLREAFEAAHADAAAGRPTVVFLDEIDALCPRRDAGKQHEARVVAQLLTLLDGAGGRRASAGHLSVVAATNRPNAIDPALRRPGRLDREVAISVPNLQDRAAILQLHARALPLGGNVDLAGLAAACHGYSGADLAALCREAAMHAMASDAEAFLEGRSDSAGVSLTGHVSQGDFQAAMQRVGPSITRGSEVDVPAVRWEDIGGLEEVKRRLQQAVEWPLLHEAAFKRLGLAPPRGVLLHGPPGCCKTTLARAAATASKATLLALSGAQLYSMYVGEGEALLRDIFKRARLAAPSIVFLDEVDAVAGRRAEGQGTANGGGGAEAGVRLLSALLTEMDGMELATGVLVLAATNRPQAIDPALMRPGRFDLLLYVPPPDAAGRLQTLQIHTRSMPLAADVDLQALADSTDLFTGAELEGLCREAAIAALREDLEGASEVAARHFHTARAATRAALTAQQLQQFASWGARSR</sequence>
<feature type="region of interest" description="Disordered" evidence="4">
    <location>
        <begin position="42"/>
        <end position="72"/>
    </location>
</feature>
<accession>A0AAW1PW17</accession>
<dbReference type="Pfam" id="PF17862">
    <property type="entry name" value="AAA_lid_3"/>
    <property type="match status" value="2"/>
</dbReference>
<organism evidence="6 7">
    <name type="scientific">[Myrmecia] bisecta</name>
    <dbReference type="NCBI Taxonomy" id="41462"/>
    <lineage>
        <taxon>Eukaryota</taxon>
        <taxon>Viridiplantae</taxon>
        <taxon>Chlorophyta</taxon>
        <taxon>core chlorophytes</taxon>
        <taxon>Trebouxiophyceae</taxon>
        <taxon>Trebouxiales</taxon>
        <taxon>Trebouxiaceae</taxon>
        <taxon>Myrmecia</taxon>
    </lineage>
</organism>
<dbReference type="InterPro" id="IPR003959">
    <property type="entry name" value="ATPase_AAA_core"/>
</dbReference>
<dbReference type="Proteomes" id="UP001489004">
    <property type="component" value="Unassembled WGS sequence"/>
</dbReference>
<dbReference type="Pfam" id="PF00004">
    <property type="entry name" value="AAA"/>
    <property type="match status" value="2"/>
</dbReference>
<keyword evidence="7" id="KW-1185">Reference proteome</keyword>
<evidence type="ECO:0000256" key="2">
    <source>
        <dbReference type="ARBA" id="ARBA00022840"/>
    </source>
</evidence>
<evidence type="ECO:0000313" key="7">
    <source>
        <dbReference type="Proteomes" id="UP001489004"/>
    </source>
</evidence>
<dbReference type="SUPFAM" id="SSF52540">
    <property type="entry name" value="P-loop containing nucleoside triphosphate hydrolases"/>
    <property type="match status" value="2"/>
</dbReference>
<dbReference type="PRINTS" id="PR00830">
    <property type="entry name" value="ENDOLAPTASE"/>
</dbReference>
<dbReference type="Gene3D" id="1.10.8.60">
    <property type="match status" value="2"/>
</dbReference>
<dbReference type="InterPro" id="IPR050168">
    <property type="entry name" value="AAA_ATPase_domain"/>
</dbReference>
<evidence type="ECO:0000256" key="3">
    <source>
        <dbReference type="RuleBase" id="RU003651"/>
    </source>
</evidence>
<proteinExistence type="inferred from homology"/>
<dbReference type="InterPro" id="IPR041569">
    <property type="entry name" value="AAA_lid_3"/>
</dbReference>
<reference evidence="6 7" key="1">
    <citation type="journal article" date="2024" name="Nat. Commun.">
        <title>Phylogenomics reveals the evolutionary origins of lichenization in chlorophyte algae.</title>
        <authorList>
            <person name="Puginier C."/>
            <person name="Libourel C."/>
            <person name="Otte J."/>
            <person name="Skaloud P."/>
            <person name="Haon M."/>
            <person name="Grisel S."/>
            <person name="Petersen M."/>
            <person name="Berrin J.G."/>
            <person name="Delaux P.M."/>
            <person name="Dal Grande F."/>
            <person name="Keller J."/>
        </authorList>
    </citation>
    <scope>NUCLEOTIDE SEQUENCE [LARGE SCALE GENOMIC DNA]</scope>
    <source>
        <strain evidence="6 7">SAG 2043</strain>
    </source>
</reference>
<evidence type="ECO:0000313" key="6">
    <source>
        <dbReference type="EMBL" id="KAK9812818.1"/>
    </source>
</evidence>
<feature type="domain" description="AAA+ ATPase" evidence="5">
    <location>
        <begin position="107"/>
        <end position="250"/>
    </location>
</feature>
<dbReference type="Gene3D" id="3.40.50.300">
    <property type="entry name" value="P-loop containing nucleotide triphosphate hydrolases"/>
    <property type="match status" value="2"/>
</dbReference>
<comment type="caution">
    <text evidence="6">The sequence shown here is derived from an EMBL/GenBank/DDBJ whole genome shotgun (WGS) entry which is preliminary data.</text>
</comment>
<dbReference type="InterPro" id="IPR003960">
    <property type="entry name" value="ATPase_AAA_CS"/>
</dbReference>
<evidence type="ECO:0000256" key="4">
    <source>
        <dbReference type="SAM" id="MobiDB-lite"/>
    </source>
</evidence>
<dbReference type="InterPro" id="IPR027417">
    <property type="entry name" value="P-loop_NTPase"/>
</dbReference>
<gene>
    <name evidence="6" type="ORF">WJX72_004297</name>
</gene>
<dbReference type="PROSITE" id="PS00674">
    <property type="entry name" value="AAA"/>
    <property type="match status" value="2"/>
</dbReference>
<dbReference type="InterPro" id="IPR003593">
    <property type="entry name" value="AAA+_ATPase"/>
</dbReference>
<dbReference type="FunFam" id="1.10.8.60:FF:000038">
    <property type="entry name" value="spermatogenesis-associated protein 5-like protein 1"/>
    <property type="match status" value="1"/>
</dbReference>
<dbReference type="PANTHER" id="PTHR23077">
    <property type="entry name" value="AAA-FAMILY ATPASE"/>
    <property type="match status" value="1"/>
</dbReference>
<evidence type="ECO:0000256" key="1">
    <source>
        <dbReference type="ARBA" id="ARBA00022741"/>
    </source>
</evidence>
<dbReference type="AlphaFoldDB" id="A0AAW1PW17"/>
<dbReference type="GO" id="GO:0016887">
    <property type="term" value="F:ATP hydrolysis activity"/>
    <property type="evidence" value="ECO:0007669"/>
    <property type="project" value="InterPro"/>
</dbReference>
<protein>
    <recommendedName>
        <fullName evidence="5">AAA+ ATPase domain-containing protein</fullName>
    </recommendedName>
</protein>
<evidence type="ECO:0000259" key="5">
    <source>
        <dbReference type="SMART" id="SM00382"/>
    </source>
</evidence>
<comment type="similarity">
    <text evidence="3">Belongs to the AAA ATPase family.</text>
</comment>
<dbReference type="FunFam" id="1.10.8.60:FF:000178">
    <property type="entry name" value="CDC48/VCP homolog, AAA superfamily"/>
    <property type="match status" value="1"/>
</dbReference>
<dbReference type="GO" id="GO:0005524">
    <property type="term" value="F:ATP binding"/>
    <property type="evidence" value="ECO:0007669"/>
    <property type="project" value="UniProtKB-KW"/>
</dbReference>
<dbReference type="SMART" id="SM00382">
    <property type="entry name" value="AAA"/>
    <property type="match status" value="2"/>
</dbReference>
<keyword evidence="1 3" id="KW-0547">Nucleotide-binding</keyword>
<feature type="domain" description="AAA+ ATPase" evidence="5">
    <location>
        <begin position="386"/>
        <end position="530"/>
    </location>
</feature>
<dbReference type="EMBL" id="JALJOR010000008">
    <property type="protein sequence ID" value="KAK9812818.1"/>
    <property type="molecule type" value="Genomic_DNA"/>
</dbReference>
<name>A0AAW1PW17_9CHLO</name>
<feature type="compositionally biased region" description="Low complexity" evidence="4">
    <location>
        <begin position="48"/>
        <end position="60"/>
    </location>
</feature>